<evidence type="ECO:0000256" key="1">
    <source>
        <dbReference type="ARBA" id="ARBA00029447"/>
    </source>
</evidence>
<dbReference type="SMART" id="SM00091">
    <property type="entry name" value="PAS"/>
    <property type="match status" value="2"/>
</dbReference>
<dbReference type="PROSITE" id="PS50111">
    <property type="entry name" value="CHEMOTAXIS_TRANSDUC_2"/>
    <property type="match status" value="1"/>
</dbReference>
<dbReference type="SUPFAM" id="SSF55785">
    <property type="entry name" value="PYP-like sensor domain (PAS domain)"/>
    <property type="match status" value="2"/>
</dbReference>
<dbReference type="AlphaFoldDB" id="A0A358HYG6"/>
<dbReference type="InterPro" id="IPR013655">
    <property type="entry name" value="PAS_fold_3"/>
</dbReference>
<sequence length="496" mass="53832">MAFGLNSRAARARAGLQLLDALGRSMAMIEFDLDGKILNANENFLKTMGYTLPEIVGKHHSMFVPQSIVSDPSYKEFWGKLRAGEFAAGAFQRVRKDQEKVWLEATYNPVFDDRGKLTKVVKFASDITARRKENAVKDGTLNAIDRAQAVIEFDLQGNILTANENFLSVMGYKLEEVVGKHHSMFVDGNYKNSHEYKEFWENLRKGEFQAAQFKRISKSGKEIWIEASYNPIFDQDGNPFKVVKFATDISEQVNLLGELKTMIDTNFGEIDQNIGQLDAAASSGASSAEETSATVQTVAASAEELAASIAEISRSMMQSRDETQRAFEQTQNANSSTQRMTEVVSSMGNIVEVIQGIAGQINLLALNATIESARAGEAGKGFAVVANEVKNLANQAAKATDQISAEIAGVQSISNEVVEVLEKISGSIEISRDSVTSIASAVEEQTAVTDGVSQNMQTMAVAVETLSTSISDITSMSSAVGASVERTRKAAEVLAR</sequence>
<accession>A0A358HYG6</accession>
<evidence type="ECO:0000313" key="7">
    <source>
        <dbReference type="EMBL" id="HBV00221.1"/>
    </source>
</evidence>
<feature type="domain" description="PAC" evidence="5">
    <location>
        <begin position="87"/>
        <end position="139"/>
    </location>
</feature>
<dbReference type="PANTHER" id="PTHR24422:SF10">
    <property type="entry name" value="CHEMOTAXIS PROTEIN METHYLTRANSFERASE 2"/>
    <property type="match status" value="1"/>
</dbReference>
<protein>
    <submittedName>
        <fullName evidence="7">Chemotaxis protein</fullName>
    </submittedName>
</protein>
<proteinExistence type="inferred from homology"/>
<feature type="domain" description="PAC" evidence="5">
    <location>
        <begin position="209"/>
        <end position="261"/>
    </location>
</feature>
<dbReference type="Proteomes" id="UP000264753">
    <property type="component" value="Unassembled WGS sequence"/>
</dbReference>
<dbReference type="EMBL" id="DPOP01000004">
    <property type="protein sequence ID" value="HCW65695.1"/>
    <property type="molecule type" value="Genomic_DNA"/>
</dbReference>
<dbReference type="InterPro" id="IPR050903">
    <property type="entry name" value="Bact_Chemotaxis_MeTrfase"/>
</dbReference>
<dbReference type="SUPFAM" id="SSF58104">
    <property type="entry name" value="Methyl-accepting chemotaxis protein (MCP) signaling domain"/>
    <property type="match status" value="1"/>
</dbReference>
<feature type="domain" description="T-SNARE coiled-coil homology" evidence="6">
    <location>
        <begin position="411"/>
        <end position="473"/>
    </location>
</feature>
<keyword evidence="2" id="KW-0807">Transducer</keyword>
<dbReference type="Pfam" id="PF13426">
    <property type="entry name" value="PAS_9"/>
    <property type="match status" value="1"/>
</dbReference>
<dbReference type="InterPro" id="IPR004089">
    <property type="entry name" value="MCPsignal_dom"/>
</dbReference>
<evidence type="ECO:0000259" key="4">
    <source>
        <dbReference type="PROSITE" id="PS50112"/>
    </source>
</evidence>
<gene>
    <name evidence="7" type="ORF">DEF21_20275</name>
    <name evidence="8" type="ORF">DHR80_00510</name>
</gene>
<evidence type="ECO:0000313" key="9">
    <source>
        <dbReference type="Proteomes" id="UP000264179"/>
    </source>
</evidence>
<comment type="caution">
    <text evidence="7">The sequence shown here is derived from an EMBL/GenBank/DDBJ whole genome shotgun (WGS) entry which is preliminary data.</text>
</comment>
<dbReference type="Gene3D" id="3.30.450.20">
    <property type="entry name" value="PAS domain"/>
    <property type="match status" value="2"/>
</dbReference>
<evidence type="ECO:0000313" key="8">
    <source>
        <dbReference type="EMBL" id="HCW65695.1"/>
    </source>
</evidence>
<evidence type="ECO:0000313" key="10">
    <source>
        <dbReference type="Proteomes" id="UP000264753"/>
    </source>
</evidence>
<dbReference type="PROSITE" id="PS50192">
    <property type="entry name" value="T_SNARE"/>
    <property type="match status" value="1"/>
</dbReference>
<dbReference type="SMART" id="SM00283">
    <property type="entry name" value="MA"/>
    <property type="match status" value="1"/>
</dbReference>
<dbReference type="Pfam" id="PF00015">
    <property type="entry name" value="MCPsignal"/>
    <property type="match status" value="1"/>
</dbReference>
<dbReference type="CDD" id="cd00130">
    <property type="entry name" value="PAS"/>
    <property type="match status" value="2"/>
</dbReference>
<dbReference type="InterPro" id="IPR000700">
    <property type="entry name" value="PAS-assoc_C"/>
</dbReference>
<dbReference type="GO" id="GO:0016020">
    <property type="term" value="C:membrane"/>
    <property type="evidence" value="ECO:0007669"/>
    <property type="project" value="InterPro"/>
</dbReference>
<dbReference type="PROSITE" id="PS50112">
    <property type="entry name" value="PAS"/>
    <property type="match status" value="2"/>
</dbReference>
<dbReference type="InterPro" id="IPR035965">
    <property type="entry name" value="PAS-like_dom_sf"/>
</dbReference>
<reference evidence="9 10" key="1">
    <citation type="journal article" date="2018" name="Nat. Biotechnol.">
        <title>A standardized bacterial taxonomy based on genome phylogeny substantially revises the tree of life.</title>
        <authorList>
            <person name="Parks D.H."/>
            <person name="Chuvochina M."/>
            <person name="Waite D.W."/>
            <person name="Rinke C."/>
            <person name="Skarshewski A."/>
            <person name="Chaumeil P.A."/>
            <person name="Hugenholtz P."/>
        </authorList>
    </citation>
    <scope>NUCLEOTIDE SEQUENCE [LARGE SCALE GENOMIC DNA]</scope>
    <source>
        <strain evidence="7">UBA8707</strain>
        <strain evidence="8">UBA9881</strain>
    </source>
</reference>
<dbReference type="RefSeq" id="WP_276653069.1">
    <property type="nucleotide sequence ID" value="NZ_DOOG01000162.1"/>
</dbReference>
<feature type="domain" description="Methyl-accepting transducer" evidence="3">
    <location>
        <begin position="259"/>
        <end position="481"/>
    </location>
</feature>
<dbReference type="InterPro" id="IPR001610">
    <property type="entry name" value="PAC"/>
</dbReference>
<evidence type="ECO:0000259" key="3">
    <source>
        <dbReference type="PROSITE" id="PS50111"/>
    </source>
</evidence>
<dbReference type="PROSITE" id="PS50113">
    <property type="entry name" value="PAC"/>
    <property type="match status" value="2"/>
</dbReference>
<dbReference type="Pfam" id="PF08447">
    <property type="entry name" value="PAS_3"/>
    <property type="match status" value="1"/>
</dbReference>
<feature type="domain" description="PAS" evidence="4">
    <location>
        <begin position="28"/>
        <end position="67"/>
    </location>
</feature>
<dbReference type="Proteomes" id="UP000264179">
    <property type="component" value="Unassembled WGS sequence"/>
</dbReference>
<dbReference type="GO" id="GO:0007165">
    <property type="term" value="P:signal transduction"/>
    <property type="evidence" value="ECO:0007669"/>
    <property type="project" value="UniProtKB-KW"/>
</dbReference>
<dbReference type="Gene3D" id="1.10.287.950">
    <property type="entry name" value="Methyl-accepting chemotaxis protein"/>
    <property type="match status" value="1"/>
</dbReference>
<feature type="domain" description="PAS" evidence="4">
    <location>
        <begin position="150"/>
        <end position="180"/>
    </location>
</feature>
<evidence type="ECO:0000256" key="2">
    <source>
        <dbReference type="PROSITE-ProRule" id="PRU00284"/>
    </source>
</evidence>
<dbReference type="EMBL" id="DOOG01000162">
    <property type="protein sequence ID" value="HBV00221.1"/>
    <property type="molecule type" value="Genomic_DNA"/>
</dbReference>
<dbReference type="NCBIfam" id="TIGR00229">
    <property type="entry name" value="sensory_box"/>
    <property type="match status" value="2"/>
</dbReference>
<dbReference type="InterPro" id="IPR000014">
    <property type="entry name" value="PAS"/>
</dbReference>
<name>A0A358HYG6_9PROT</name>
<evidence type="ECO:0000259" key="5">
    <source>
        <dbReference type="PROSITE" id="PS50113"/>
    </source>
</evidence>
<organism evidence="7 10">
    <name type="scientific">Thalassospira lucentensis</name>
    <dbReference type="NCBI Taxonomy" id="168935"/>
    <lineage>
        <taxon>Bacteria</taxon>
        <taxon>Pseudomonadati</taxon>
        <taxon>Pseudomonadota</taxon>
        <taxon>Alphaproteobacteria</taxon>
        <taxon>Rhodospirillales</taxon>
        <taxon>Thalassospiraceae</taxon>
        <taxon>Thalassospira</taxon>
    </lineage>
</organism>
<dbReference type="SMART" id="SM00086">
    <property type="entry name" value="PAC"/>
    <property type="match status" value="2"/>
</dbReference>
<comment type="similarity">
    <text evidence="1">Belongs to the methyl-accepting chemotaxis (MCP) protein family.</text>
</comment>
<dbReference type="InterPro" id="IPR000727">
    <property type="entry name" value="T_SNARE_dom"/>
</dbReference>
<evidence type="ECO:0000259" key="6">
    <source>
        <dbReference type="PROSITE" id="PS50192"/>
    </source>
</evidence>
<dbReference type="PANTHER" id="PTHR24422">
    <property type="entry name" value="CHEMOTAXIS PROTEIN METHYLTRANSFERASE"/>
    <property type="match status" value="1"/>
</dbReference>